<feature type="signal peptide" evidence="2">
    <location>
        <begin position="1"/>
        <end position="24"/>
    </location>
</feature>
<keyword evidence="1" id="KW-0472">Membrane</keyword>
<dbReference type="RefSeq" id="WP_129121293.1">
    <property type="nucleotide sequence ID" value="NZ_PEIB01000003.1"/>
</dbReference>
<feature type="chain" id="PRO_5020887929" evidence="2">
    <location>
        <begin position="25"/>
        <end position="70"/>
    </location>
</feature>
<comment type="caution">
    <text evidence="3">The sequence shown here is derived from an EMBL/GenBank/DDBJ whole genome shotgun (WGS) entry which is preliminary data.</text>
</comment>
<reference evidence="3 4" key="1">
    <citation type="submission" date="2017-10" db="EMBL/GenBank/DDBJ databases">
        <title>Nyctiphanis sp. nov., isolated from the stomach of the euphausiid Nyctiphanes simplex (Hansen, 1911) in the Gulf of California.</title>
        <authorList>
            <person name="Gomez-Gil B."/>
            <person name="Aguilar-Mendez M."/>
            <person name="Lopez-Cortes A."/>
            <person name="Gomez-Gutierrez J."/>
            <person name="Roque A."/>
            <person name="Lang E."/>
            <person name="Gonzalez-Castillo A."/>
        </authorList>
    </citation>
    <scope>NUCLEOTIDE SEQUENCE [LARGE SCALE GENOMIC DNA]</scope>
    <source>
        <strain evidence="3 4">CAIM 600</strain>
    </source>
</reference>
<dbReference type="Proteomes" id="UP000290287">
    <property type="component" value="Unassembled WGS sequence"/>
</dbReference>
<gene>
    <name evidence="3" type="ORF">CS022_04570</name>
</gene>
<keyword evidence="2" id="KW-0732">Signal</keyword>
<name>A0A4Q0YYN3_9GAMM</name>
<proteinExistence type="predicted"/>
<organism evidence="3 4">
    <name type="scientific">Veronia nyctiphanis</name>
    <dbReference type="NCBI Taxonomy" id="1278244"/>
    <lineage>
        <taxon>Bacteria</taxon>
        <taxon>Pseudomonadati</taxon>
        <taxon>Pseudomonadota</taxon>
        <taxon>Gammaproteobacteria</taxon>
        <taxon>Vibrionales</taxon>
        <taxon>Vibrionaceae</taxon>
        <taxon>Veronia</taxon>
    </lineage>
</organism>
<dbReference type="EMBL" id="PEIB01000003">
    <property type="protein sequence ID" value="RXJ74329.1"/>
    <property type="molecule type" value="Genomic_DNA"/>
</dbReference>
<feature type="transmembrane region" description="Helical" evidence="1">
    <location>
        <begin position="34"/>
        <end position="53"/>
    </location>
</feature>
<sequence>MFKSIGKKVIVAGVVLSASLPAFAEGTDVDVTAAAAIIGGGIAGVSLLGAAVLKVQSVIKAWRMARGAVR</sequence>
<keyword evidence="4" id="KW-1185">Reference proteome</keyword>
<evidence type="ECO:0000313" key="3">
    <source>
        <dbReference type="EMBL" id="RXJ74329.1"/>
    </source>
</evidence>
<evidence type="ECO:0000256" key="1">
    <source>
        <dbReference type="SAM" id="Phobius"/>
    </source>
</evidence>
<dbReference type="AlphaFoldDB" id="A0A4Q0YYN3"/>
<evidence type="ECO:0000313" key="4">
    <source>
        <dbReference type="Proteomes" id="UP000290287"/>
    </source>
</evidence>
<accession>A0A4Q0YYN3</accession>
<protein>
    <submittedName>
        <fullName evidence="3">Uncharacterized protein</fullName>
    </submittedName>
</protein>
<keyword evidence="1" id="KW-0812">Transmembrane</keyword>
<evidence type="ECO:0000256" key="2">
    <source>
        <dbReference type="SAM" id="SignalP"/>
    </source>
</evidence>
<keyword evidence="1" id="KW-1133">Transmembrane helix</keyword>